<dbReference type="InterPro" id="IPR058258">
    <property type="entry name" value="CcmS-like"/>
</dbReference>
<feature type="compositionally biased region" description="Low complexity" evidence="1">
    <location>
        <begin position="558"/>
        <end position="584"/>
    </location>
</feature>
<comment type="caution">
    <text evidence="3">The sequence shown here is derived from an EMBL/GenBank/DDBJ whole genome shotgun (WGS) entry which is preliminary data.</text>
</comment>
<protein>
    <recommendedName>
        <fullName evidence="2">CcmS related domain-containing protein</fullName>
    </recommendedName>
</protein>
<dbReference type="AlphaFoldDB" id="A0A8H4R0A6"/>
<feature type="region of interest" description="Disordered" evidence="1">
    <location>
        <begin position="246"/>
        <end position="713"/>
    </location>
</feature>
<feature type="domain" description="CcmS related" evidence="2">
    <location>
        <begin position="784"/>
        <end position="913"/>
    </location>
</feature>
<feature type="compositionally biased region" description="Polar residues" evidence="1">
    <location>
        <begin position="297"/>
        <end position="307"/>
    </location>
</feature>
<name>A0A8H4R0A6_9AGAR</name>
<dbReference type="Pfam" id="PF26617">
    <property type="entry name" value="CcmS-like"/>
    <property type="match status" value="1"/>
</dbReference>
<keyword evidence="4" id="KW-1185">Reference proteome</keyword>
<feature type="compositionally biased region" description="Basic residues" evidence="1">
    <location>
        <begin position="585"/>
        <end position="595"/>
    </location>
</feature>
<evidence type="ECO:0000259" key="2">
    <source>
        <dbReference type="Pfam" id="PF26617"/>
    </source>
</evidence>
<evidence type="ECO:0000256" key="1">
    <source>
        <dbReference type="SAM" id="MobiDB-lite"/>
    </source>
</evidence>
<organism evidence="3 4">
    <name type="scientific">Agrocybe pediades</name>
    <dbReference type="NCBI Taxonomy" id="84607"/>
    <lineage>
        <taxon>Eukaryota</taxon>
        <taxon>Fungi</taxon>
        <taxon>Dikarya</taxon>
        <taxon>Basidiomycota</taxon>
        <taxon>Agaricomycotina</taxon>
        <taxon>Agaricomycetes</taxon>
        <taxon>Agaricomycetidae</taxon>
        <taxon>Agaricales</taxon>
        <taxon>Agaricineae</taxon>
        <taxon>Strophariaceae</taxon>
        <taxon>Agrocybe</taxon>
    </lineage>
</organism>
<sequence length="984" mass="108713">MAKKSKGKQKQDEKAQTSNATSPVSEPVVQPEIITQPAHESIQPAAWGTPVEQGWPANANNEVHWEQGADSWEPAMQGGGGGWGGAESLLDPPANQGHGGLPTIYEQPSSSSFHESGQNRTPAMSVQETYSEHYSDQDPQHWDNLQNRTVNGTAAPSAAGSPVPRQQHISLAEAAEAAGRQHDRVSLASEARYQKEDKAPLNDPSAGIQSFMASPAAQNASIRGHPLYDPKAPKQLSTASAYAAQFDTKRNRSSSTKPGHAGQSPETPTKPGKVAWRDDRPLFEGARPPAPIPIDTSWVTSGGNQWSNRHRNNPEGSFIAGRQQPSDEAWQEELRRYRAAEQMARQEYEKKQAQATQQQWVPNSRQQPFPGGQPAQQQKQKRSPAQQNQSWQGWGKQDGGEEAAESDEGTMNGNAWNHHDPWNQAHHGQPHQQKNQSKQGKRGAQQAAQGWGETGWPEHTADAWDGGAGGGGGDAWNQGNNGAHGQDPWAAAVPAAGTGWGTSNAAWEQGNGGGGWPQPQANDGGAWGGGGGGGGAWPAATNGWPQPSPHAQKPSSKSSQMGGRHGHQSQGRQQGHHPQAQHQVHQAHHRQHVRHATWPAGEEEEESEEWSEEDEEDEDEHEVWGASNDAWGNKEHQPKVTFKVGSRSDISPHERTQIYNSLLKQSQSQTTPRYEDPRQRGATHQAQMAENQRQQQQHLRRQHQVSGHWEAIDPGRQSMIESGDYKGGHRVHFSPKASEIWGGSPRPIPSKTLTLARQGLTTTMLNDASEARFVESKGAAFDFVANAFFGNSRLARERIHWIFPADKDPRVKEMLDWVQKMSFNLGTYGLMKFLERRERGAIFINTIFRQPGSPNEPALDYLTFTELQATMDKTLQESVAFYDPGQLVIVFVYLPSKTGNSVAIWRRKVHVPDSARLRYRHELSIISTSLRKDKDYVVLVDELPSKKLPEKAGQLRKSPHGQAKANKVPKQPNPEKKRKWWKFF</sequence>
<gene>
    <name evidence="3" type="ORF">D9613_005539</name>
</gene>
<feature type="compositionally biased region" description="Gly residues" evidence="1">
    <location>
        <begin position="525"/>
        <end position="536"/>
    </location>
</feature>
<feature type="compositionally biased region" description="Low complexity" evidence="1">
    <location>
        <begin position="685"/>
        <end position="697"/>
    </location>
</feature>
<accession>A0A8H4R0A6</accession>
<feature type="compositionally biased region" description="Acidic residues" evidence="1">
    <location>
        <begin position="601"/>
        <end position="621"/>
    </location>
</feature>
<proteinExistence type="predicted"/>
<feature type="compositionally biased region" description="Basic and acidic residues" evidence="1">
    <location>
        <begin position="332"/>
        <end position="352"/>
    </location>
</feature>
<feature type="compositionally biased region" description="Polar residues" evidence="1">
    <location>
        <begin position="143"/>
        <end position="154"/>
    </location>
</feature>
<feature type="compositionally biased region" description="Polar residues" evidence="1">
    <location>
        <begin position="106"/>
        <end position="129"/>
    </location>
</feature>
<feature type="compositionally biased region" description="Polar residues" evidence="1">
    <location>
        <begin position="353"/>
        <end position="364"/>
    </location>
</feature>
<feature type="compositionally biased region" description="Low complexity" evidence="1">
    <location>
        <begin position="365"/>
        <end position="389"/>
    </location>
</feature>
<reference evidence="3 4" key="1">
    <citation type="submission" date="2019-12" db="EMBL/GenBank/DDBJ databases">
        <authorList>
            <person name="Floudas D."/>
            <person name="Bentzer J."/>
            <person name="Ahren D."/>
            <person name="Johansson T."/>
            <person name="Persson P."/>
            <person name="Tunlid A."/>
        </authorList>
    </citation>
    <scope>NUCLEOTIDE SEQUENCE [LARGE SCALE GENOMIC DNA]</scope>
    <source>
        <strain evidence="3 4">CBS 102.39</strain>
    </source>
</reference>
<evidence type="ECO:0000313" key="3">
    <source>
        <dbReference type="EMBL" id="KAF4619911.1"/>
    </source>
</evidence>
<feature type="compositionally biased region" description="Polar residues" evidence="1">
    <location>
        <begin position="657"/>
        <end position="672"/>
    </location>
</feature>
<feature type="compositionally biased region" description="Basic and acidic residues" evidence="1">
    <location>
        <begin position="130"/>
        <end position="141"/>
    </location>
</feature>
<feature type="region of interest" description="Disordered" evidence="1">
    <location>
        <begin position="949"/>
        <end position="984"/>
    </location>
</feature>
<dbReference type="Proteomes" id="UP000521872">
    <property type="component" value="Unassembled WGS sequence"/>
</dbReference>
<dbReference type="EMBL" id="JAACJL010000016">
    <property type="protein sequence ID" value="KAF4619911.1"/>
    <property type="molecule type" value="Genomic_DNA"/>
</dbReference>
<evidence type="ECO:0000313" key="4">
    <source>
        <dbReference type="Proteomes" id="UP000521872"/>
    </source>
</evidence>
<feature type="region of interest" description="Disordered" evidence="1">
    <location>
        <begin position="1"/>
        <end position="165"/>
    </location>
</feature>